<dbReference type="RefSeq" id="XP_031568192.1">
    <property type="nucleotide sequence ID" value="XM_031712332.1"/>
</dbReference>
<dbReference type="FunCoup" id="A0A6P8IMZ7">
    <property type="interactions" value="424"/>
</dbReference>
<keyword evidence="8" id="KW-1185">Reference proteome</keyword>
<evidence type="ECO:0000259" key="5">
    <source>
        <dbReference type="PROSITE" id="PS50003"/>
    </source>
</evidence>
<dbReference type="InterPro" id="IPR041681">
    <property type="entry name" value="PH_9"/>
</dbReference>
<evidence type="ECO:0000256" key="2">
    <source>
        <dbReference type="ARBA" id="ARBA00022475"/>
    </source>
</evidence>
<feature type="compositionally biased region" description="Low complexity" evidence="4">
    <location>
        <begin position="291"/>
        <end position="302"/>
    </location>
</feature>
<dbReference type="GO" id="GO:0005543">
    <property type="term" value="F:phospholipid binding"/>
    <property type="evidence" value="ECO:0007669"/>
    <property type="project" value="InterPro"/>
</dbReference>
<feature type="compositionally biased region" description="Low complexity" evidence="4">
    <location>
        <begin position="351"/>
        <end position="361"/>
    </location>
</feature>
<dbReference type="InParanoid" id="A0A6P8IMZ7"/>
<evidence type="ECO:0000256" key="4">
    <source>
        <dbReference type="SAM" id="MobiDB-lite"/>
    </source>
</evidence>
<dbReference type="InterPro" id="IPR001849">
    <property type="entry name" value="PH_domain"/>
</dbReference>
<feature type="domain" description="PH" evidence="5">
    <location>
        <begin position="562"/>
        <end position="671"/>
    </location>
</feature>
<feature type="domain" description="PDZ" evidence="6">
    <location>
        <begin position="4"/>
        <end position="87"/>
    </location>
</feature>
<evidence type="ECO:0000256" key="3">
    <source>
        <dbReference type="ARBA" id="ARBA00023136"/>
    </source>
</evidence>
<sequence>MDNIVKLERRALGGFGFSVIGGVDTHLPPMVCAIVQNGSAHLSGKICAGDVILEVNGRPITGLTTEEVVECIRDSPDELTLRLMKDSGAKERAKPFLRKFAVADPKIPLYQAKLHRTASAPHTCITENLVKSKYKNKSDSSPIMRRNTGIETRKEDLKVKKNLLAIDENPDGTKYHRLITYFPVDGNQPQTMEDFSALKHKEIKHKRFSGEDEYLSGEISTSASSLPKNCPSCGGGMLVSSTPGLHEGNSRQKPGSPTKLRCRKCGKSLHVTLSNSSLPEKSGPSSRTFESSPIKPSSSLPSNATLGIQRKGVDQLDNSEDTRTRIEQSEENELKIDNGSVGQPSKGLTGSSSEASVASESQLQVEREKAGEMAIKLYRLEGFTKDEVAAELSKNTRFGKTVAQEYLKLFDFTDMTLTEALRKFFKYVLLIGETQERERILIPFSERYYECNKPEYGSSDAVHTLICAILLLNTDLHGENISKKMALTSFLENMTGLCDGGDFPKELLKSIYQEIKESPFEWSGEIPPRSAPGTPKPSRNVNGIRASPGNPFLEIQCDENDKVYREGLVYRKVTMESEGKKTSAWKRKWMPFYATLKGLILFLHKSDEISHLENTRNCLGIHHCFASRAMDYTKKQFVFRLVTADWREFLFQAKNHNDMAGWIDMLNLVAATFSSPPLPAPVGSSKRFQRPVLPFSKTRLTLAKQIEHHEQKAKESQDSLIACLQNQPREGMSRYLQDWQEKRDFLEYEYKRYMSYVTALRGSKLESKIRDKPKGEARSAESIMLQMKRSSSVGNLDSSTGYRARTIRESYFMAIYQE</sequence>
<dbReference type="SMART" id="SM00233">
    <property type="entry name" value="PH"/>
    <property type="match status" value="1"/>
</dbReference>
<dbReference type="KEGG" id="aten:116302920"/>
<dbReference type="Pfam" id="PF15410">
    <property type="entry name" value="PH_9"/>
    <property type="match status" value="1"/>
</dbReference>
<protein>
    <submittedName>
        <fullName evidence="9">PH and SEC7 domain-containing protein 1-like isoform X1</fullName>
    </submittedName>
</protein>
<dbReference type="PROSITE" id="PS50003">
    <property type="entry name" value="PH_DOMAIN"/>
    <property type="match status" value="1"/>
</dbReference>
<dbReference type="InterPro" id="IPR001605">
    <property type="entry name" value="PH_dom-spectrin-type"/>
</dbReference>
<dbReference type="SMART" id="SM00228">
    <property type="entry name" value="PDZ"/>
    <property type="match status" value="1"/>
</dbReference>
<dbReference type="AlphaFoldDB" id="A0A6P8IMZ7"/>
<dbReference type="InterPro" id="IPR035999">
    <property type="entry name" value="Sec7_dom_sf"/>
</dbReference>
<dbReference type="PRINTS" id="PR00683">
    <property type="entry name" value="SPECTRINPH"/>
</dbReference>
<dbReference type="CDD" id="cd00136">
    <property type="entry name" value="PDZ_canonical"/>
    <property type="match status" value="1"/>
</dbReference>
<dbReference type="Gene3D" id="1.10.1000.11">
    <property type="entry name" value="Arf Nucleotide-binding Site Opener,domain 2"/>
    <property type="match status" value="1"/>
</dbReference>
<gene>
    <name evidence="9" type="primary">LOC116302920</name>
</gene>
<feature type="domain" description="SEC7" evidence="7">
    <location>
        <begin position="315"/>
        <end position="518"/>
    </location>
</feature>
<dbReference type="PANTHER" id="PTHR10663:SF376">
    <property type="entry name" value="PH AND SEC7 DOMAIN-CONTAINING PROTEIN"/>
    <property type="match status" value="1"/>
</dbReference>
<evidence type="ECO:0000259" key="6">
    <source>
        <dbReference type="PROSITE" id="PS50106"/>
    </source>
</evidence>
<dbReference type="InterPro" id="IPR023394">
    <property type="entry name" value="Sec7_C_sf"/>
</dbReference>
<dbReference type="InterPro" id="IPR000904">
    <property type="entry name" value="Sec7_dom"/>
</dbReference>
<dbReference type="GO" id="GO:0032012">
    <property type="term" value="P:regulation of ARF protein signal transduction"/>
    <property type="evidence" value="ECO:0007669"/>
    <property type="project" value="InterPro"/>
</dbReference>
<evidence type="ECO:0000313" key="8">
    <source>
        <dbReference type="Proteomes" id="UP000515163"/>
    </source>
</evidence>
<dbReference type="PROSITE" id="PS50190">
    <property type="entry name" value="SEC7"/>
    <property type="match status" value="1"/>
</dbReference>
<dbReference type="InterPro" id="IPR001478">
    <property type="entry name" value="PDZ"/>
</dbReference>
<dbReference type="PANTHER" id="PTHR10663">
    <property type="entry name" value="GUANYL-NUCLEOTIDE EXCHANGE FACTOR"/>
    <property type="match status" value="1"/>
</dbReference>
<evidence type="ECO:0000256" key="1">
    <source>
        <dbReference type="ARBA" id="ARBA00004236"/>
    </source>
</evidence>
<dbReference type="CDD" id="cd13295">
    <property type="entry name" value="PH_EFA6"/>
    <property type="match status" value="1"/>
</dbReference>
<dbReference type="CDD" id="cd00171">
    <property type="entry name" value="Sec7"/>
    <property type="match status" value="1"/>
</dbReference>
<feature type="region of interest" description="Disordered" evidence="4">
    <location>
        <begin position="241"/>
        <end position="361"/>
    </location>
</feature>
<feature type="compositionally biased region" description="Polar residues" evidence="4">
    <location>
        <begin position="271"/>
        <end position="290"/>
    </location>
</feature>
<proteinExistence type="predicted"/>
<accession>A0A6P8IMZ7</accession>
<dbReference type="SUPFAM" id="SSF50156">
    <property type="entry name" value="PDZ domain-like"/>
    <property type="match status" value="1"/>
</dbReference>
<dbReference type="Proteomes" id="UP000515163">
    <property type="component" value="Unplaced"/>
</dbReference>
<feature type="compositionally biased region" description="Basic and acidic residues" evidence="4">
    <location>
        <begin position="320"/>
        <end position="336"/>
    </location>
</feature>
<dbReference type="GO" id="GO:0005085">
    <property type="term" value="F:guanyl-nucleotide exchange factor activity"/>
    <property type="evidence" value="ECO:0007669"/>
    <property type="project" value="InterPro"/>
</dbReference>
<dbReference type="SUPFAM" id="SSF48425">
    <property type="entry name" value="Sec7 domain"/>
    <property type="match status" value="1"/>
</dbReference>
<dbReference type="SUPFAM" id="SSF50729">
    <property type="entry name" value="PH domain-like"/>
    <property type="match status" value="1"/>
</dbReference>
<dbReference type="GO" id="GO:0005886">
    <property type="term" value="C:plasma membrane"/>
    <property type="evidence" value="ECO:0007669"/>
    <property type="project" value="UniProtKB-SubCell"/>
</dbReference>
<keyword evidence="3" id="KW-0472">Membrane</keyword>
<evidence type="ECO:0000259" key="7">
    <source>
        <dbReference type="PROSITE" id="PS50190"/>
    </source>
</evidence>
<reference evidence="9" key="1">
    <citation type="submission" date="2025-08" db="UniProtKB">
        <authorList>
            <consortium name="RefSeq"/>
        </authorList>
    </citation>
    <scope>IDENTIFICATION</scope>
    <source>
        <tissue evidence="9">Tentacle</tissue>
    </source>
</reference>
<dbReference type="InterPro" id="IPR011993">
    <property type="entry name" value="PH-like_dom_sf"/>
</dbReference>
<feature type="compositionally biased region" description="Polar residues" evidence="4">
    <location>
        <begin position="340"/>
        <end position="350"/>
    </location>
</feature>
<dbReference type="Gene3D" id="2.30.29.30">
    <property type="entry name" value="Pleckstrin-homology domain (PH domain)/Phosphotyrosine-binding domain (PTB)"/>
    <property type="match status" value="1"/>
</dbReference>
<dbReference type="OrthoDB" id="2157641at2759"/>
<name>A0A6P8IMZ7_ACTTE</name>
<organism evidence="8 9">
    <name type="scientific">Actinia tenebrosa</name>
    <name type="common">Australian red waratah sea anemone</name>
    <dbReference type="NCBI Taxonomy" id="6105"/>
    <lineage>
        <taxon>Eukaryota</taxon>
        <taxon>Metazoa</taxon>
        <taxon>Cnidaria</taxon>
        <taxon>Anthozoa</taxon>
        <taxon>Hexacorallia</taxon>
        <taxon>Actiniaria</taxon>
        <taxon>Actiniidae</taxon>
        <taxon>Actinia</taxon>
    </lineage>
</organism>
<dbReference type="PROSITE" id="PS50106">
    <property type="entry name" value="PDZ"/>
    <property type="match status" value="1"/>
</dbReference>
<evidence type="ECO:0000313" key="9">
    <source>
        <dbReference type="RefSeq" id="XP_031568192.1"/>
    </source>
</evidence>
<keyword evidence="2" id="KW-1003">Cell membrane</keyword>
<dbReference type="Pfam" id="PF00595">
    <property type="entry name" value="PDZ"/>
    <property type="match status" value="1"/>
</dbReference>
<dbReference type="Gene3D" id="2.30.42.10">
    <property type="match status" value="1"/>
</dbReference>
<dbReference type="Pfam" id="PF01369">
    <property type="entry name" value="Sec7"/>
    <property type="match status" value="1"/>
</dbReference>
<dbReference type="InterPro" id="IPR036034">
    <property type="entry name" value="PDZ_sf"/>
</dbReference>
<comment type="subcellular location">
    <subcellularLocation>
        <location evidence="1">Cell membrane</location>
    </subcellularLocation>
</comment>
<dbReference type="GeneID" id="116302920"/>
<dbReference type="SMART" id="SM00222">
    <property type="entry name" value="Sec7"/>
    <property type="match status" value="1"/>
</dbReference>